<dbReference type="InterPro" id="IPR036852">
    <property type="entry name" value="Peptidase_S8/S53_dom_sf"/>
</dbReference>
<dbReference type="Pfam" id="PF05922">
    <property type="entry name" value="Inhibitor_I9"/>
    <property type="match status" value="1"/>
</dbReference>
<dbReference type="PROSITE" id="PS00137">
    <property type="entry name" value="SUBTILASE_HIS"/>
    <property type="match status" value="1"/>
</dbReference>
<dbReference type="PROSITE" id="PS00136">
    <property type="entry name" value="SUBTILASE_ASP"/>
    <property type="match status" value="1"/>
</dbReference>
<dbReference type="Gene3D" id="2.60.40.10">
    <property type="entry name" value="Immunoglobulins"/>
    <property type="match status" value="2"/>
</dbReference>
<keyword evidence="6 9" id="KW-0378">Hydrolase</keyword>
<evidence type="ECO:0000256" key="4">
    <source>
        <dbReference type="ARBA" id="ARBA00022670"/>
    </source>
</evidence>
<dbReference type="InterPro" id="IPR013783">
    <property type="entry name" value="Ig-like_fold"/>
</dbReference>
<dbReference type="InterPro" id="IPR015500">
    <property type="entry name" value="Peptidase_S8_subtilisin-rel"/>
</dbReference>
<evidence type="ECO:0000256" key="3">
    <source>
        <dbReference type="ARBA" id="ARBA00022525"/>
    </source>
</evidence>
<evidence type="ECO:0000256" key="5">
    <source>
        <dbReference type="ARBA" id="ARBA00022729"/>
    </source>
</evidence>
<keyword evidence="7 9" id="KW-0720">Serine protease</keyword>
<feature type="domain" description="Peptidase S8/S53" evidence="11">
    <location>
        <begin position="189"/>
        <end position="627"/>
    </location>
</feature>
<reference evidence="14 15" key="1">
    <citation type="submission" date="2019-01" db="EMBL/GenBank/DDBJ databases">
        <title>Complete genome sequence of Cohnella hallensis HS21 isolated from Korean fir (Abies koreana) rhizospheric soil.</title>
        <authorList>
            <person name="Jiang L."/>
            <person name="Kang S.W."/>
            <person name="Kim S."/>
            <person name="Jung J."/>
            <person name="Kim C.Y."/>
            <person name="Kim D.H."/>
            <person name="Kim S.W."/>
            <person name="Lee J."/>
        </authorList>
    </citation>
    <scope>NUCLEOTIDE SEQUENCE [LARGE SCALE GENOMIC DNA]</scope>
    <source>
        <strain evidence="14 15">HS21</strain>
    </source>
</reference>
<evidence type="ECO:0000313" key="15">
    <source>
        <dbReference type="Proteomes" id="UP000289856"/>
    </source>
</evidence>
<keyword evidence="4 9" id="KW-0645">Protease</keyword>
<evidence type="ECO:0000256" key="8">
    <source>
        <dbReference type="PIRSR" id="PIRSR615500-1"/>
    </source>
</evidence>
<dbReference type="EMBL" id="AP019400">
    <property type="protein sequence ID" value="BBI36736.1"/>
    <property type="molecule type" value="Genomic_DNA"/>
</dbReference>
<feature type="active site" description="Charge relay system" evidence="8 9">
    <location>
        <position position="239"/>
    </location>
</feature>
<dbReference type="Gene3D" id="3.40.50.200">
    <property type="entry name" value="Peptidase S8/S53 domain"/>
    <property type="match status" value="2"/>
</dbReference>
<evidence type="ECO:0000313" key="14">
    <source>
        <dbReference type="EMBL" id="BBI36736.1"/>
    </source>
</evidence>
<dbReference type="PRINTS" id="PR00723">
    <property type="entry name" value="SUBTILISIN"/>
</dbReference>
<dbReference type="SUPFAM" id="SSF52743">
    <property type="entry name" value="Subtilisin-like"/>
    <property type="match status" value="1"/>
</dbReference>
<dbReference type="Gene3D" id="3.50.30.30">
    <property type="match status" value="1"/>
</dbReference>
<evidence type="ECO:0000256" key="1">
    <source>
        <dbReference type="ARBA" id="ARBA00011073"/>
    </source>
</evidence>
<evidence type="ECO:0000256" key="6">
    <source>
        <dbReference type="ARBA" id="ARBA00022801"/>
    </source>
</evidence>
<evidence type="ECO:0000256" key="2">
    <source>
        <dbReference type="ARBA" id="ARBA00022512"/>
    </source>
</evidence>
<feature type="domain" description="Inhibitor I9" evidence="13">
    <location>
        <begin position="63"/>
        <end position="151"/>
    </location>
</feature>
<dbReference type="InterPro" id="IPR022398">
    <property type="entry name" value="Peptidase_S8_His-AS"/>
</dbReference>
<proteinExistence type="inferred from homology"/>
<dbReference type="Proteomes" id="UP000289856">
    <property type="component" value="Chromosome"/>
</dbReference>
<feature type="active site" description="Charge relay system" evidence="8 9">
    <location>
        <position position="198"/>
    </location>
</feature>
<dbReference type="CDD" id="cd07474">
    <property type="entry name" value="Peptidases_S8_subtilisin_Vpr-like"/>
    <property type="match status" value="1"/>
</dbReference>
<dbReference type="KEGG" id="cohn:KCTCHS21_61350"/>
<dbReference type="InterPro" id="IPR003137">
    <property type="entry name" value="PA_domain"/>
</dbReference>
<sequence length="1255" mass="132600">MLRKLLNRSAVLALVLSLIVSTSFIFQNGLALASTNDSIGKVPSIATISSEIDTSSSEPVNVIVQMESEPVAVSKNAAKMGRRSFKVSTEASIKKEQSDVLLKASKQGLRLRKNYEYNTVFNGMEVTLPADQIPKLAELPGVKAIHENRTFYAISDSNSSATDADHPYYETQPLWQIGVDYAWSQGLTGKGLKVGVIDTGVDYLHPDLANAYKGGYNSFLQTEDPYEEKPLGSNPGTSHGTHVAGTIVGTAANTTSKFAQKGIAYEAGLYAYKVLGYNASTGGTSGTTAQVIDGIEHAVKDGMDVINLSLGSDDVKDSDSPDSIALNNAVLHGTVVVIANGNAGPSYYSMGAPASSSLSISVGAVSSPSSNYTATATSTITGQTYQLPIRGWTLGNDDFASLFGTDPVDAVYVRLGLESDYNNVDVTGKIAIVSRGYQTFLEKFASAKKHGAKAVIIFNGNNKINAPFTPDLSTSIAGKDDYIGGFGTEFYGAFDYIPIMDMKGKEGRELASALLANPSAKLTFTFDSDYQEKINPGDRVADFSSRGPSSDGNLSIKPDFVAPGVNVLSTFPAYGRDYSAAYARLDGTSMATPHITGLALLLKQAHPEWTPFDIRAALGNTADQISDETGTLYDVYSQGAGRVNVKNALLTPALLQSVEEITILDKDMNPQAVTNYGDNTSFGTIRNGETKTKQLQLKNTSDNPVQYQASVRMHPSVTGNNTSDISKIGVELGETDAGTINVNANSAKGFSLSVTPTVDTAKGVYEGDVVLTSNGLPSLHLPFSIHVGDELPDNGLGLQELTLSNPSIIVDGEDTTRPIDISFKLTASNVNAILLKIYDINNEYIGMLDVLSVDSTFSGNFGTGTRIYEGMTQKYYQDYEYYWRTIQSLPEGQYTLKVTAASAYNPANNTAEKFFSAYKTFSVKSLDSIEQPKVLDAKNRFVPNITNTTHTGVPVLTLPTTAGITYEITESSNTNYIGNNGILLSLPSSGTANVTLTVTIASASKPSLQLKALVNVVLAAKAITGFTFGDLSPVVTGTVDEIAKTVALTVPYGTDVTTLVPTITHTGASVSPSSGAAKDFTNPVTYTVTAADNSTQQYVVTVTVAANPAKAITGFAFNGLTPAVTGAVNESAKTIALTVPYGTNVTALVPTITHTGASVSPSSGAAKDFTNPVTYTVMAADNSTQQYSVRVTIAAMNAPSAPVIQSAIGGDGQVTIEWNPVTAAAGYNIYMSTTPGAYGTALGSVSRCYGEPYHK</sequence>
<dbReference type="InterPro" id="IPR000209">
    <property type="entry name" value="Peptidase_S8/S53_dom"/>
</dbReference>
<dbReference type="RefSeq" id="WP_130616213.1">
    <property type="nucleotide sequence ID" value="NZ_AP019400.1"/>
</dbReference>
<feature type="active site" description="Charge relay system" evidence="8 9">
    <location>
        <position position="589"/>
    </location>
</feature>
<evidence type="ECO:0000259" key="11">
    <source>
        <dbReference type="Pfam" id="PF00082"/>
    </source>
</evidence>
<dbReference type="PANTHER" id="PTHR43806">
    <property type="entry name" value="PEPTIDASE S8"/>
    <property type="match status" value="1"/>
</dbReference>
<dbReference type="InterPro" id="IPR046450">
    <property type="entry name" value="PA_dom_sf"/>
</dbReference>
<protein>
    <recommendedName>
        <fullName evidence="16">Minor extracellular protease vpr</fullName>
    </recommendedName>
</protein>
<evidence type="ECO:0000259" key="13">
    <source>
        <dbReference type="Pfam" id="PF05922"/>
    </source>
</evidence>
<evidence type="ECO:0000256" key="10">
    <source>
        <dbReference type="RuleBase" id="RU003355"/>
    </source>
</evidence>
<evidence type="ECO:0000256" key="9">
    <source>
        <dbReference type="PROSITE-ProRule" id="PRU01240"/>
    </source>
</evidence>
<dbReference type="OrthoDB" id="9798386at2"/>
<dbReference type="InterPro" id="IPR050131">
    <property type="entry name" value="Peptidase_S8_subtilisin-like"/>
</dbReference>
<keyword evidence="5" id="KW-0732">Signal</keyword>
<comment type="similarity">
    <text evidence="1 9 10">Belongs to the peptidase S8 family.</text>
</comment>
<dbReference type="SUPFAM" id="SSF52025">
    <property type="entry name" value="PA domain"/>
    <property type="match status" value="1"/>
</dbReference>
<dbReference type="InterPro" id="IPR010259">
    <property type="entry name" value="S8pro/Inhibitor_I9"/>
</dbReference>
<evidence type="ECO:0000256" key="7">
    <source>
        <dbReference type="ARBA" id="ARBA00022825"/>
    </source>
</evidence>
<dbReference type="InterPro" id="IPR023827">
    <property type="entry name" value="Peptidase_S8_Asp-AS"/>
</dbReference>
<keyword evidence="3" id="KW-0964">Secreted</keyword>
<evidence type="ECO:0000259" key="12">
    <source>
        <dbReference type="Pfam" id="PF02225"/>
    </source>
</evidence>
<keyword evidence="2" id="KW-0134">Cell wall</keyword>
<dbReference type="InterPro" id="IPR034213">
    <property type="entry name" value="S8_Vpr-like"/>
</dbReference>
<dbReference type="AlphaFoldDB" id="A0A3T1DEZ0"/>
<feature type="domain" description="PA" evidence="12">
    <location>
        <begin position="417"/>
        <end position="475"/>
    </location>
</feature>
<dbReference type="Pfam" id="PF00082">
    <property type="entry name" value="Peptidase_S8"/>
    <property type="match status" value="1"/>
</dbReference>
<name>A0A3T1DEZ0_9BACL</name>
<evidence type="ECO:0008006" key="16">
    <source>
        <dbReference type="Google" id="ProtNLM"/>
    </source>
</evidence>
<dbReference type="PROSITE" id="PS00138">
    <property type="entry name" value="SUBTILASE_SER"/>
    <property type="match status" value="1"/>
</dbReference>
<dbReference type="Gene3D" id="2.60.40.2340">
    <property type="match status" value="2"/>
</dbReference>
<organism evidence="14 15">
    <name type="scientific">Cohnella abietis</name>
    <dbReference type="NCBI Taxonomy" id="2507935"/>
    <lineage>
        <taxon>Bacteria</taxon>
        <taxon>Bacillati</taxon>
        <taxon>Bacillota</taxon>
        <taxon>Bacilli</taxon>
        <taxon>Bacillales</taxon>
        <taxon>Paenibacillaceae</taxon>
        <taxon>Cohnella</taxon>
    </lineage>
</organism>
<dbReference type="Pfam" id="PF02225">
    <property type="entry name" value="PA"/>
    <property type="match status" value="1"/>
</dbReference>
<accession>A0A3T1DEZ0</accession>
<dbReference type="InterPro" id="IPR023828">
    <property type="entry name" value="Peptidase_S8_Ser-AS"/>
</dbReference>
<dbReference type="PANTHER" id="PTHR43806:SF65">
    <property type="entry name" value="SERINE PROTEASE APRX"/>
    <property type="match status" value="1"/>
</dbReference>
<dbReference type="PROSITE" id="PS51892">
    <property type="entry name" value="SUBTILASE"/>
    <property type="match status" value="1"/>
</dbReference>
<dbReference type="GO" id="GO:0006508">
    <property type="term" value="P:proteolysis"/>
    <property type="evidence" value="ECO:0007669"/>
    <property type="project" value="UniProtKB-KW"/>
</dbReference>
<keyword evidence="15" id="KW-1185">Reference proteome</keyword>
<gene>
    <name evidence="14" type="ORF">KCTCHS21_61350</name>
</gene>
<dbReference type="GO" id="GO:0004252">
    <property type="term" value="F:serine-type endopeptidase activity"/>
    <property type="evidence" value="ECO:0007669"/>
    <property type="project" value="UniProtKB-UniRule"/>
</dbReference>